<keyword evidence="3" id="KW-1185">Reference proteome</keyword>
<organism evidence="2 3">
    <name type="scientific">Zasmidium cellare ATCC 36951</name>
    <dbReference type="NCBI Taxonomy" id="1080233"/>
    <lineage>
        <taxon>Eukaryota</taxon>
        <taxon>Fungi</taxon>
        <taxon>Dikarya</taxon>
        <taxon>Ascomycota</taxon>
        <taxon>Pezizomycotina</taxon>
        <taxon>Dothideomycetes</taxon>
        <taxon>Dothideomycetidae</taxon>
        <taxon>Mycosphaerellales</taxon>
        <taxon>Mycosphaerellaceae</taxon>
        <taxon>Zasmidium</taxon>
    </lineage>
</organism>
<evidence type="ECO:0000313" key="3">
    <source>
        <dbReference type="Proteomes" id="UP000799537"/>
    </source>
</evidence>
<reference evidence="2" key="1">
    <citation type="journal article" date="2020" name="Stud. Mycol.">
        <title>101 Dothideomycetes genomes: a test case for predicting lifestyles and emergence of pathogens.</title>
        <authorList>
            <person name="Haridas S."/>
            <person name="Albert R."/>
            <person name="Binder M."/>
            <person name="Bloem J."/>
            <person name="Labutti K."/>
            <person name="Salamov A."/>
            <person name="Andreopoulos B."/>
            <person name="Baker S."/>
            <person name="Barry K."/>
            <person name="Bills G."/>
            <person name="Bluhm B."/>
            <person name="Cannon C."/>
            <person name="Castanera R."/>
            <person name="Culley D."/>
            <person name="Daum C."/>
            <person name="Ezra D."/>
            <person name="Gonzalez J."/>
            <person name="Henrissat B."/>
            <person name="Kuo A."/>
            <person name="Liang C."/>
            <person name="Lipzen A."/>
            <person name="Lutzoni F."/>
            <person name="Magnuson J."/>
            <person name="Mondo S."/>
            <person name="Nolan M."/>
            <person name="Ohm R."/>
            <person name="Pangilinan J."/>
            <person name="Park H.-J."/>
            <person name="Ramirez L."/>
            <person name="Alfaro M."/>
            <person name="Sun H."/>
            <person name="Tritt A."/>
            <person name="Yoshinaga Y."/>
            <person name="Zwiers L.-H."/>
            <person name="Turgeon B."/>
            <person name="Goodwin S."/>
            <person name="Spatafora J."/>
            <person name="Crous P."/>
            <person name="Grigoriev I."/>
        </authorList>
    </citation>
    <scope>NUCLEOTIDE SEQUENCE</scope>
    <source>
        <strain evidence="2">ATCC 36951</strain>
    </source>
</reference>
<accession>A0A6A6CY72</accession>
<dbReference type="GeneID" id="54558055"/>
<protein>
    <recommendedName>
        <fullName evidence="4">Apple domain-containing protein</fullName>
    </recommendedName>
</protein>
<gene>
    <name evidence="2" type="ORF">M409DRAFT_19099</name>
</gene>
<dbReference type="OrthoDB" id="3896123at2759"/>
<evidence type="ECO:0000313" key="2">
    <source>
        <dbReference type="EMBL" id="KAF2171128.1"/>
    </source>
</evidence>
<name>A0A6A6CY72_ZASCE</name>
<dbReference type="AlphaFoldDB" id="A0A6A6CY72"/>
<evidence type="ECO:0008006" key="4">
    <source>
        <dbReference type="Google" id="ProtNLM"/>
    </source>
</evidence>
<dbReference type="Proteomes" id="UP000799537">
    <property type="component" value="Unassembled WGS sequence"/>
</dbReference>
<evidence type="ECO:0000256" key="1">
    <source>
        <dbReference type="SAM" id="SignalP"/>
    </source>
</evidence>
<dbReference type="EMBL" id="ML993584">
    <property type="protein sequence ID" value="KAF2171128.1"/>
    <property type="molecule type" value="Genomic_DNA"/>
</dbReference>
<sequence length="187" mass="19690">MSSRSFIVALLTIWAIRATCQQRVTPTTSIGGSQVTPAPVVSAANGNAQLAPPSFSGTFTYTVPTTSWSPPSFPTPAPDSIPSCSEDLCPALNGQVCQDSLEATYGVLCDTRFSGTIIVSSGKHKDKARKERRNYAGSLDNCSGFCDMFSAANCVGVDYGSDGFCMAYAEIFGTLESDGEVALVRQS</sequence>
<keyword evidence="1" id="KW-0732">Signal</keyword>
<feature type="signal peptide" evidence="1">
    <location>
        <begin position="1"/>
        <end position="21"/>
    </location>
</feature>
<feature type="chain" id="PRO_5025433519" description="Apple domain-containing protein" evidence="1">
    <location>
        <begin position="22"/>
        <end position="187"/>
    </location>
</feature>
<proteinExistence type="predicted"/>
<dbReference type="RefSeq" id="XP_033672017.1">
    <property type="nucleotide sequence ID" value="XM_033804783.1"/>
</dbReference>